<dbReference type="Proteomes" id="UP000830055">
    <property type="component" value="Chromosome"/>
</dbReference>
<evidence type="ECO:0000256" key="3">
    <source>
        <dbReference type="ARBA" id="ARBA00022475"/>
    </source>
</evidence>
<comment type="subcellular location">
    <subcellularLocation>
        <location evidence="1">Cell membrane</location>
        <topology evidence="1">Multi-pass membrane protein</topology>
    </subcellularLocation>
</comment>
<evidence type="ECO:0000313" key="8">
    <source>
        <dbReference type="EMBL" id="BDD88241.1"/>
    </source>
</evidence>
<organism evidence="8 9">
    <name type="scientific">Desulfofustis limnaeus</name>
    <dbReference type="NCBI Taxonomy" id="2740163"/>
    <lineage>
        <taxon>Bacteria</taxon>
        <taxon>Pseudomonadati</taxon>
        <taxon>Thermodesulfobacteriota</taxon>
        <taxon>Desulfobulbia</taxon>
        <taxon>Desulfobulbales</taxon>
        <taxon>Desulfocapsaceae</taxon>
        <taxon>Desulfofustis</taxon>
    </lineage>
</organism>
<dbReference type="PANTHER" id="PTHR33884:SF3">
    <property type="entry name" value="UPF0410 PROTEIN YMGE"/>
    <property type="match status" value="1"/>
</dbReference>
<keyword evidence="9" id="KW-1185">Reference proteome</keyword>
<keyword evidence="6 7" id="KW-0472">Membrane</keyword>
<feature type="transmembrane region" description="Helical" evidence="7">
    <location>
        <begin position="6"/>
        <end position="24"/>
    </location>
</feature>
<dbReference type="RefSeq" id="WP_284151623.1">
    <property type="nucleotide sequence ID" value="NZ_AP025516.1"/>
</dbReference>
<feature type="transmembrane region" description="Helical" evidence="7">
    <location>
        <begin position="55"/>
        <end position="77"/>
    </location>
</feature>
<dbReference type="Pfam" id="PF04226">
    <property type="entry name" value="Transgly_assoc"/>
    <property type="match status" value="1"/>
</dbReference>
<feature type="transmembrane region" description="Helical" evidence="7">
    <location>
        <begin position="31"/>
        <end position="49"/>
    </location>
</feature>
<keyword evidence="4 7" id="KW-0812">Transmembrane</keyword>
<dbReference type="PANTHER" id="PTHR33884">
    <property type="entry name" value="UPF0410 PROTEIN YMGE"/>
    <property type="match status" value="1"/>
</dbReference>
<name>A0ABM7WBE0_9BACT</name>
<keyword evidence="5 7" id="KW-1133">Transmembrane helix</keyword>
<comment type="similarity">
    <text evidence="2">Belongs to the UPF0410 family.</text>
</comment>
<sequence>MEPQSLLLFLLIGLAAGWLAGRIMKGGGFGLIGNMVVGVIGAVLGGWLFGLFGIALGGLFGSLVTAVVGAVVLLYLIKLIKRA</sequence>
<keyword evidence="3" id="KW-1003">Cell membrane</keyword>
<evidence type="ECO:0000256" key="7">
    <source>
        <dbReference type="SAM" id="Phobius"/>
    </source>
</evidence>
<evidence type="ECO:0000256" key="6">
    <source>
        <dbReference type="ARBA" id="ARBA00023136"/>
    </source>
</evidence>
<evidence type="ECO:0000313" key="9">
    <source>
        <dbReference type="Proteomes" id="UP000830055"/>
    </source>
</evidence>
<accession>A0ABM7WBE0</accession>
<reference evidence="8 9" key="1">
    <citation type="submission" date="2022-01" db="EMBL/GenBank/DDBJ databases">
        <title>Desulfofustis limnae sp. nov., a novel mesophilic sulfate-reducing bacterium isolated from marsh soil.</title>
        <authorList>
            <person name="Watanabe M."/>
            <person name="Takahashi A."/>
            <person name="Kojima H."/>
            <person name="Fukui M."/>
        </authorList>
    </citation>
    <scope>NUCLEOTIDE SEQUENCE [LARGE SCALE GENOMIC DNA]</scope>
    <source>
        <strain evidence="8 9">PPLL</strain>
    </source>
</reference>
<gene>
    <name evidence="8" type="ORF">DPPLL_26060</name>
</gene>
<protein>
    <submittedName>
        <fullName evidence="8">Membrane protein</fullName>
    </submittedName>
</protein>
<evidence type="ECO:0000256" key="2">
    <source>
        <dbReference type="ARBA" id="ARBA00011006"/>
    </source>
</evidence>
<proteinExistence type="inferred from homology"/>
<evidence type="ECO:0000256" key="1">
    <source>
        <dbReference type="ARBA" id="ARBA00004651"/>
    </source>
</evidence>
<evidence type="ECO:0000256" key="5">
    <source>
        <dbReference type="ARBA" id="ARBA00022989"/>
    </source>
</evidence>
<dbReference type="InterPro" id="IPR007341">
    <property type="entry name" value="Transgly_assoc"/>
</dbReference>
<evidence type="ECO:0000256" key="4">
    <source>
        <dbReference type="ARBA" id="ARBA00022692"/>
    </source>
</evidence>
<dbReference type="EMBL" id="AP025516">
    <property type="protein sequence ID" value="BDD88241.1"/>
    <property type="molecule type" value="Genomic_DNA"/>
</dbReference>